<dbReference type="InterPro" id="IPR042099">
    <property type="entry name" value="ANL_N_sf"/>
</dbReference>
<dbReference type="Pfam" id="PF00501">
    <property type="entry name" value="AMP-binding"/>
    <property type="match status" value="1"/>
</dbReference>
<evidence type="ECO:0000259" key="3">
    <source>
        <dbReference type="Pfam" id="PF00501"/>
    </source>
</evidence>
<evidence type="ECO:0000256" key="1">
    <source>
        <dbReference type="ARBA" id="ARBA00006432"/>
    </source>
</evidence>
<dbReference type="EMBL" id="KV428019">
    <property type="protein sequence ID" value="KZT41705.1"/>
    <property type="molecule type" value="Genomic_DNA"/>
</dbReference>
<comment type="similarity">
    <text evidence="1">Belongs to the ATP-dependent AMP-binding enzyme family.</text>
</comment>
<keyword evidence="6" id="KW-1185">Reference proteome</keyword>
<evidence type="ECO:0000313" key="6">
    <source>
        <dbReference type="Proteomes" id="UP000076798"/>
    </source>
</evidence>
<sequence length="555" mass="60757">MPIKSLRPTPHFPTIDILTWIFDERNTQLDRSKPLFVSVADPTRSISNDELRTLTQRIGHGLRELAGVKDGDVVLCASQNHLLYPAVLFGTICAGAIFTGSNPSYTEYELLHQLRDSGARVVFATALTLPTVLACAHELSIPNESIFLLDGPRGVIRGIEALLQYEGRDWSRLNTFRKASSTTVVLTYSSGTTGLSKGCELTHWNLVSHGVSSISSLEPSCGEKRNPYKNHAEPVYLAFLPFFHAYGMTLFLINNSRMGHLTYVVEKFAFPTILQAIQNYRINHLVMAPPVAVLLAKSPIVKDYDLSSVTSIMCGAAPLGTEIALAAENAVDPGGRRNFKLCQAWGMSEITAVISNFDYGDWDEETGRLSVGQLGAGIQAMIVDDDENEVATGESGEVWLRAPFVFKGYWKNEKATREAVTADGWLRTGDVARVNDRGMFYIVDRKKVKGFQVAPAEIEATLLTNPDVADAAVIGVPRRDGGEEPRAYIVRTKPGVTATAIHAWVAQRLIAYKHLTGGIQFIDAIPKSASGKILRRVLRDRAAKTDNGGTAIARL</sequence>
<dbReference type="CDD" id="cd05911">
    <property type="entry name" value="Firefly_Luc_like"/>
    <property type="match status" value="1"/>
</dbReference>
<dbReference type="Proteomes" id="UP000076798">
    <property type="component" value="Unassembled WGS sequence"/>
</dbReference>
<proteinExistence type="inferred from homology"/>
<organism evidence="5 6">
    <name type="scientific">Sistotremastrum suecicum HHB10207 ss-3</name>
    <dbReference type="NCBI Taxonomy" id="1314776"/>
    <lineage>
        <taxon>Eukaryota</taxon>
        <taxon>Fungi</taxon>
        <taxon>Dikarya</taxon>
        <taxon>Basidiomycota</taxon>
        <taxon>Agaricomycotina</taxon>
        <taxon>Agaricomycetes</taxon>
        <taxon>Sistotremastrales</taxon>
        <taxon>Sistotremastraceae</taxon>
        <taxon>Sistotremastrum</taxon>
    </lineage>
</organism>
<keyword evidence="2" id="KW-0436">Ligase</keyword>
<protein>
    <submittedName>
        <fullName evidence="5">Acetyl-CoA synthetase-like protein</fullName>
    </submittedName>
</protein>
<reference evidence="5 6" key="1">
    <citation type="journal article" date="2016" name="Mol. Biol. Evol.">
        <title>Comparative Genomics of Early-Diverging Mushroom-Forming Fungi Provides Insights into the Origins of Lignocellulose Decay Capabilities.</title>
        <authorList>
            <person name="Nagy L.G."/>
            <person name="Riley R."/>
            <person name="Tritt A."/>
            <person name="Adam C."/>
            <person name="Daum C."/>
            <person name="Floudas D."/>
            <person name="Sun H."/>
            <person name="Yadav J.S."/>
            <person name="Pangilinan J."/>
            <person name="Larsson K.H."/>
            <person name="Matsuura K."/>
            <person name="Barry K."/>
            <person name="Labutti K."/>
            <person name="Kuo R."/>
            <person name="Ohm R.A."/>
            <person name="Bhattacharya S.S."/>
            <person name="Shirouzu T."/>
            <person name="Yoshinaga Y."/>
            <person name="Martin F.M."/>
            <person name="Grigoriev I.V."/>
            <person name="Hibbett D.S."/>
        </authorList>
    </citation>
    <scope>NUCLEOTIDE SEQUENCE [LARGE SCALE GENOMIC DNA]</scope>
    <source>
        <strain evidence="5 6">HHB10207 ss-3</strain>
    </source>
</reference>
<dbReference type="SUPFAM" id="SSF56801">
    <property type="entry name" value="Acetyl-CoA synthetase-like"/>
    <property type="match status" value="1"/>
</dbReference>
<feature type="domain" description="AMP-dependent synthetase/ligase" evidence="3">
    <location>
        <begin position="32"/>
        <end position="410"/>
    </location>
</feature>
<dbReference type="InterPro" id="IPR000873">
    <property type="entry name" value="AMP-dep_synth/lig_dom"/>
</dbReference>
<dbReference type="STRING" id="1314776.A0A166GID0"/>
<dbReference type="Pfam" id="PF13193">
    <property type="entry name" value="AMP-binding_C"/>
    <property type="match status" value="1"/>
</dbReference>
<dbReference type="PANTHER" id="PTHR24096">
    <property type="entry name" value="LONG-CHAIN-FATTY-ACID--COA LIGASE"/>
    <property type="match status" value="1"/>
</dbReference>
<dbReference type="PROSITE" id="PS00455">
    <property type="entry name" value="AMP_BINDING"/>
    <property type="match status" value="1"/>
</dbReference>
<dbReference type="PANTHER" id="PTHR24096:SF149">
    <property type="entry name" value="AMP-BINDING DOMAIN-CONTAINING PROTEIN-RELATED"/>
    <property type="match status" value="1"/>
</dbReference>
<accession>A0A166GID0</accession>
<evidence type="ECO:0000313" key="5">
    <source>
        <dbReference type="EMBL" id="KZT41705.1"/>
    </source>
</evidence>
<dbReference type="Gene3D" id="3.30.300.30">
    <property type="match status" value="1"/>
</dbReference>
<dbReference type="OrthoDB" id="1898221at2759"/>
<dbReference type="AlphaFoldDB" id="A0A166GID0"/>
<dbReference type="InterPro" id="IPR045851">
    <property type="entry name" value="AMP-bd_C_sf"/>
</dbReference>
<evidence type="ECO:0000259" key="4">
    <source>
        <dbReference type="Pfam" id="PF13193"/>
    </source>
</evidence>
<dbReference type="Gene3D" id="3.40.50.12780">
    <property type="entry name" value="N-terminal domain of ligase-like"/>
    <property type="match status" value="1"/>
</dbReference>
<dbReference type="GO" id="GO:0016405">
    <property type="term" value="F:CoA-ligase activity"/>
    <property type="evidence" value="ECO:0007669"/>
    <property type="project" value="TreeGrafter"/>
</dbReference>
<name>A0A166GID0_9AGAM</name>
<dbReference type="InterPro" id="IPR025110">
    <property type="entry name" value="AMP-bd_C"/>
</dbReference>
<dbReference type="InterPro" id="IPR020845">
    <property type="entry name" value="AMP-binding_CS"/>
</dbReference>
<gene>
    <name evidence="5" type="ORF">SISSUDRAFT_1081942</name>
</gene>
<evidence type="ECO:0000256" key="2">
    <source>
        <dbReference type="ARBA" id="ARBA00022598"/>
    </source>
</evidence>
<feature type="domain" description="AMP-binding enzyme C-terminal" evidence="4">
    <location>
        <begin position="457"/>
        <end position="532"/>
    </location>
</feature>